<dbReference type="AlphaFoldDB" id="A0A512AGZ1"/>
<evidence type="ECO:0000313" key="2">
    <source>
        <dbReference type="EMBL" id="GEN98979.1"/>
    </source>
</evidence>
<keyword evidence="1" id="KW-1133">Transmembrane helix</keyword>
<evidence type="ECO:0008006" key="4">
    <source>
        <dbReference type="Google" id="ProtNLM"/>
    </source>
</evidence>
<sequence>MRVWPFSVLVDERPSGAQGNASGELLLILLLSALAALPAICAPVLPLIDLGGHVARYAVQLDAGRSEVLRSWYSFEWGLLPNLGVDLLVQLLAPVMGLEPAVHLIVGSIPPLTVSGMLLLSRAAHGRIGVNALFALPLAISLPYLYGFVNFALSIALAFHAMALWIALERRPVLRTVLFVPIGFLLWLCHLVGWAVFSLVAGMTALVANWRGGKGVVGTVLVTGMMTAPLLLGPIIGVLTARPGKEAVALLANNDAPRKIVWLIMAMADRWLVWDAAGAGIIAFALYISLRTRGFRVNAGLMAAALALLGIYLLMPDTIMGSRFADMRLGPVILALLVLASAPNADRDGAHVDPRLMRWLLIGGLVFSGARLATNTASMTLAGRQFAETLTAIEAAPRGVNLVSLYIDECKGWNTDRRRHIMGYGLARRHLFDNGQWQLPSGQLISIHARRLAPFDRDPSTITFKEPCGESPALPDVVAAIPHAARFLWVIRIDPGTRLPGWTPLRSTADSVLYRRLQTQSN</sequence>
<proteinExistence type="predicted"/>
<evidence type="ECO:0000256" key="1">
    <source>
        <dbReference type="SAM" id="Phobius"/>
    </source>
</evidence>
<organism evidence="2 3">
    <name type="scientific">Novosphingobium sediminis</name>
    <dbReference type="NCBI Taxonomy" id="707214"/>
    <lineage>
        <taxon>Bacteria</taxon>
        <taxon>Pseudomonadati</taxon>
        <taxon>Pseudomonadota</taxon>
        <taxon>Alphaproteobacteria</taxon>
        <taxon>Sphingomonadales</taxon>
        <taxon>Sphingomonadaceae</taxon>
        <taxon>Novosphingobium</taxon>
    </lineage>
</organism>
<feature type="transmembrane region" description="Helical" evidence="1">
    <location>
        <begin position="260"/>
        <end position="289"/>
    </location>
</feature>
<protein>
    <recommendedName>
        <fullName evidence="4">Glycosyltransferase RgtA/B/C/D-like domain-containing protein</fullName>
    </recommendedName>
</protein>
<gene>
    <name evidence="2" type="ORF">NSE01_08120</name>
</gene>
<feature type="transmembrane region" description="Helical" evidence="1">
    <location>
        <begin position="25"/>
        <end position="48"/>
    </location>
</feature>
<dbReference type="Proteomes" id="UP000321464">
    <property type="component" value="Unassembled WGS sequence"/>
</dbReference>
<keyword evidence="1" id="KW-0472">Membrane</keyword>
<dbReference type="EMBL" id="BJYR01000005">
    <property type="protein sequence ID" value="GEN98979.1"/>
    <property type="molecule type" value="Genomic_DNA"/>
</dbReference>
<feature type="transmembrane region" description="Helical" evidence="1">
    <location>
        <begin position="177"/>
        <end position="210"/>
    </location>
</feature>
<keyword evidence="3" id="KW-1185">Reference proteome</keyword>
<comment type="caution">
    <text evidence="2">The sequence shown here is derived from an EMBL/GenBank/DDBJ whole genome shotgun (WGS) entry which is preliminary data.</text>
</comment>
<accession>A0A512AGZ1</accession>
<dbReference type="OrthoDB" id="7293882at2"/>
<reference evidence="2 3" key="1">
    <citation type="submission" date="2019-07" db="EMBL/GenBank/DDBJ databases">
        <title>Whole genome shotgun sequence of Novosphingobium sediminis NBRC 106119.</title>
        <authorList>
            <person name="Hosoyama A."/>
            <person name="Uohara A."/>
            <person name="Ohji S."/>
            <person name="Ichikawa N."/>
        </authorList>
    </citation>
    <scope>NUCLEOTIDE SEQUENCE [LARGE SCALE GENOMIC DNA]</scope>
    <source>
        <strain evidence="2 3">NBRC 106119</strain>
    </source>
</reference>
<feature type="transmembrane region" description="Helical" evidence="1">
    <location>
        <begin position="101"/>
        <end position="121"/>
    </location>
</feature>
<keyword evidence="1" id="KW-0812">Transmembrane</keyword>
<feature type="transmembrane region" description="Helical" evidence="1">
    <location>
        <begin position="216"/>
        <end position="239"/>
    </location>
</feature>
<dbReference type="RefSeq" id="WP_147158337.1">
    <property type="nucleotide sequence ID" value="NZ_BJYR01000005.1"/>
</dbReference>
<feature type="transmembrane region" description="Helical" evidence="1">
    <location>
        <begin position="151"/>
        <end position="168"/>
    </location>
</feature>
<feature type="transmembrane region" description="Helical" evidence="1">
    <location>
        <begin position="295"/>
        <end position="315"/>
    </location>
</feature>
<evidence type="ECO:0000313" key="3">
    <source>
        <dbReference type="Proteomes" id="UP000321464"/>
    </source>
</evidence>
<name>A0A512AGZ1_9SPHN</name>